<dbReference type="Pfam" id="PF07885">
    <property type="entry name" value="Ion_trans_2"/>
    <property type="match status" value="2"/>
</dbReference>
<dbReference type="InterPro" id="IPR003280">
    <property type="entry name" value="2pore_dom_K_chnl"/>
</dbReference>
<dbReference type="PRINTS" id="PR01333">
    <property type="entry name" value="2POREKCHANEL"/>
</dbReference>
<feature type="transmembrane region" description="Helical" evidence="10">
    <location>
        <begin position="186"/>
        <end position="209"/>
    </location>
</feature>
<evidence type="ECO:0000256" key="8">
    <source>
        <dbReference type="RuleBase" id="RU003857"/>
    </source>
</evidence>
<protein>
    <recommendedName>
        <fullName evidence="11">Potassium channel domain-containing protein</fullName>
    </recommendedName>
</protein>
<evidence type="ECO:0000256" key="7">
    <source>
        <dbReference type="ARBA" id="ARBA00023303"/>
    </source>
</evidence>
<keyword evidence="4 10" id="KW-1133">Transmembrane helix</keyword>
<dbReference type="EMBL" id="KL198153">
    <property type="protein sequence ID" value="KDQ06151.1"/>
    <property type="molecule type" value="Genomic_DNA"/>
</dbReference>
<dbReference type="HOGENOM" id="CLU_009214_1_0_1"/>
<feature type="domain" description="Potassium channel" evidence="11">
    <location>
        <begin position="463"/>
        <end position="534"/>
    </location>
</feature>
<dbReference type="InterPro" id="IPR013099">
    <property type="entry name" value="K_chnl_dom"/>
</dbReference>
<dbReference type="STRING" id="930990.A0A067M3I9"/>
<feature type="transmembrane region" description="Helical" evidence="10">
    <location>
        <begin position="291"/>
        <end position="310"/>
    </location>
</feature>
<dbReference type="OrthoDB" id="297496at2759"/>
<gene>
    <name evidence="12" type="ORF">BOTBODRAFT_39792</name>
</gene>
<comment type="similarity">
    <text evidence="8">Belongs to the two pore domain potassium channel (TC 1.A.1.8) family.</text>
</comment>
<feature type="transmembrane region" description="Helical" evidence="10">
    <location>
        <begin position="152"/>
        <end position="174"/>
    </location>
</feature>
<dbReference type="Gene3D" id="1.10.287.70">
    <property type="match status" value="2"/>
</dbReference>
<dbReference type="Proteomes" id="UP000027195">
    <property type="component" value="Unassembled WGS sequence"/>
</dbReference>
<feature type="transmembrane region" description="Helical" evidence="10">
    <location>
        <begin position="457"/>
        <end position="475"/>
    </location>
</feature>
<feature type="transmembrane region" description="Helical" evidence="10">
    <location>
        <begin position="262"/>
        <end position="285"/>
    </location>
</feature>
<comment type="subcellular location">
    <subcellularLocation>
        <location evidence="1">Membrane</location>
        <topology evidence="1">Multi-pass membrane protein</topology>
    </subcellularLocation>
</comment>
<dbReference type="PRINTS" id="PR00169">
    <property type="entry name" value="KCHANNEL"/>
</dbReference>
<evidence type="ECO:0000313" key="13">
    <source>
        <dbReference type="Proteomes" id="UP000027195"/>
    </source>
</evidence>
<dbReference type="PANTHER" id="PTHR11003">
    <property type="entry name" value="POTASSIUM CHANNEL, SUBFAMILY K"/>
    <property type="match status" value="1"/>
</dbReference>
<feature type="transmembrane region" description="Helical" evidence="10">
    <location>
        <begin position="480"/>
        <end position="498"/>
    </location>
</feature>
<dbReference type="GO" id="GO:0022841">
    <property type="term" value="F:potassium ion leak channel activity"/>
    <property type="evidence" value="ECO:0007669"/>
    <property type="project" value="TreeGrafter"/>
</dbReference>
<evidence type="ECO:0000259" key="11">
    <source>
        <dbReference type="Pfam" id="PF07885"/>
    </source>
</evidence>
<keyword evidence="13" id="KW-1185">Reference proteome</keyword>
<feature type="transmembrane region" description="Helical" evidence="10">
    <location>
        <begin position="317"/>
        <end position="337"/>
    </location>
</feature>
<feature type="transmembrane region" description="Helical" evidence="10">
    <location>
        <begin position="111"/>
        <end position="132"/>
    </location>
</feature>
<evidence type="ECO:0000256" key="3">
    <source>
        <dbReference type="ARBA" id="ARBA00022692"/>
    </source>
</evidence>
<evidence type="ECO:0000256" key="4">
    <source>
        <dbReference type="ARBA" id="ARBA00022989"/>
    </source>
</evidence>
<feature type="transmembrane region" description="Helical" evidence="10">
    <location>
        <begin position="510"/>
        <end position="530"/>
    </location>
</feature>
<name>A0A067M3I9_BOTB1</name>
<evidence type="ECO:0000256" key="1">
    <source>
        <dbReference type="ARBA" id="ARBA00004141"/>
    </source>
</evidence>
<sequence length="695" mass="78490">MPPIWFFLPLLLRPRNREPEISSSSSALPSMVDDAAEADSVDMRPTPEDYSDVEEPQPRTRRIFSRFPTITSMTTIHRAPKWREWIARTRKTILEDRSRYRSSEYIPNYRTLPIVSGVVIPFSILLGIPGLTEHWYIRTEDNLTIEWQPNPTILDVGLGFSMASALIANIALILRFLEKSPKLATMVAIIGLTIHDIINAIACTIFAVAHRYSDGFTYGQAFWFTLCSTIASLFTTVTLIWDWRTTPDFAKSGSGLTRKQRTLVIVAIILLCYIALGALAFSFLLKLSFQNGLYFTIVSIETIGFGDIVVHGTSARVFAVFYNTFGIINFGFAVLTIRETVVEFFENTIAQRKLAESKPLVEPKTDFFPEDKKCPGLPHHIVRVNKTSWWRIGPWSWWTARPNSFTTDVVFSQRKADMPQAEQDQPSLAVDVMGEFLKDVKSRIDQPHQHAITSQLLGAWITFFVFWLLGSLIFMHTEGWSYGTAIWFAFCTFTTIGYGDLSPESPAGRAIFTVWALVGVAAMTILISVISEAYSSRYRTAVHSKAFVRAVANFKEQNCPPPRNCAVLSQLEESTSGVMAPMRQPQNDVFKELSSIPQDLVRHAHVFHEHVLFLHSHSVHTPSSSLKKLLNEIAESEKLDEQLRTEVLNDVESRKVLFNLSYERAIHNLLGTAEKIAELLANAERPVLCTELDDA</sequence>
<keyword evidence="6 10" id="KW-0472">Membrane</keyword>
<evidence type="ECO:0000256" key="6">
    <source>
        <dbReference type="ARBA" id="ARBA00023136"/>
    </source>
</evidence>
<dbReference type="InParanoid" id="A0A067M3I9"/>
<keyword evidence="3 8" id="KW-0812">Transmembrane</keyword>
<evidence type="ECO:0000256" key="9">
    <source>
        <dbReference type="SAM" id="MobiDB-lite"/>
    </source>
</evidence>
<keyword evidence="2 8" id="KW-0813">Transport</keyword>
<evidence type="ECO:0000256" key="2">
    <source>
        <dbReference type="ARBA" id="ARBA00022448"/>
    </source>
</evidence>
<feature type="region of interest" description="Disordered" evidence="9">
    <location>
        <begin position="19"/>
        <end position="57"/>
    </location>
</feature>
<evidence type="ECO:0000313" key="12">
    <source>
        <dbReference type="EMBL" id="KDQ06151.1"/>
    </source>
</evidence>
<dbReference type="AlphaFoldDB" id="A0A067M3I9"/>
<proteinExistence type="inferred from homology"/>
<dbReference type="GO" id="GO:0015271">
    <property type="term" value="F:outward rectifier potassium channel activity"/>
    <property type="evidence" value="ECO:0007669"/>
    <property type="project" value="TreeGrafter"/>
</dbReference>
<dbReference type="PANTHER" id="PTHR11003:SF342">
    <property type="entry name" value="OUTWARD-RECTIFIER POTASSIUM CHANNEL TOK1"/>
    <property type="match status" value="1"/>
</dbReference>
<keyword evidence="7 8" id="KW-0407">Ion channel</keyword>
<reference evidence="13" key="1">
    <citation type="journal article" date="2014" name="Proc. Natl. Acad. Sci. U.S.A.">
        <title>Extensive sampling of basidiomycete genomes demonstrates inadequacy of the white-rot/brown-rot paradigm for wood decay fungi.</title>
        <authorList>
            <person name="Riley R."/>
            <person name="Salamov A.A."/>
            <person name="Brown D.W."/>
            <person name="Nagy L.G."/>
            <person name="Floudas D."/>
            <person name="Held B.W."/>
            <person name="Levasseur A."/>
            <person name="Lombard V."/>
            <person name="Morin E."/>
            <person name="Otillar R."/>
            <person name="Lindquist E.A."/>
            <person name="Sun H."/>
            <person name="LaButti K.M."/>
            <person name="Schmutz J."/>
            <person name="Jabbour D."/>
            <person name="Luo H."/>
            <person name="Baker S.E."/>
            <person name="Pisabarro A.G."/>
            <person name="Walton J.D."/>
            <person name="Blanchette R.A."/>
            <person name="Henrissat B."/>
            <person name="Martin F."/>
            <person name="Cullen D."/>
            <person name="Hibbett D.S."/>
            <person name="Grigoriev I.V."/>
        </authorList>
    </citation>
    <scope>NUCLEOTIDE SEQUENCE [LARGE SCALE GENOMIC DNA]</scope>
    <source>
        <strain evidence="13">FD-172 SS1</strain>
    </source>
</reference>
<feature type="domain" description="Potassium channel" evidence="11">
    <location>
        <begin position="268"/>
        <end position="342"/>
    </location>
</feature>
<evidence type="ECO:0000256" key="10">
    <source>
        <dbReference type="SAM" id="Phobius"/>
    </source>
</evidence>
<dbReference type="GO" id="GO:0005886">
    <property type="term" value="C:plasma membrane"/>
    <property type="evidence" value="ECO:0007669"/>
    <property type="project" value="TreeGrafter"/>
</dbReference>
<evidence type="ECO:0000256" key="5">
    <source>
        <dbReference type="ARBA" id="ARBA00023065"/>
    </source>
</evidence>
<accession>A0A067M3I9</accession>
<dbReference type="SUPFAM" id="SSF81324">
    <property type="entry name" value="Voltage-gated potassium channels"/>
    <property type="match status" value="2"/>
</dbReference>
<keyword evidence="5 8" id="KW-0406">Ion transport</keyword>
<feature type="transmembrane region" description="Helical" evidence="10">
    <location>
        <begin position="221"/>
        <end position="241"/>
    </location>
</feature>
<organism evidence="12 13">
    <name type="scientific">Botryobasidium botryosum (strain FD-172 SS1)</name>
    <dbReference type="NCBI Taxonomy" id="930990"/>
    <lineage>
        <taxon>Eukaryota</taxon>
        <taxon>Fungi</taxon>
        <taxon>Dikarya</taxon>
        <taxon>Basidiomycota</taxon>
        <taxon>Agaricomycotina</taxon>
        <taxon>Agaricomycetes</taxon>
        <taxon>Cantharellales</taxon>
        <taxon>Botryobasidiaceae</taxon>
        <taxon>Botryobasidium</taxon>
    </lineage>
</organism>
<dbReference type="GO" id="GO:0030322">
    <property type="term" value="P:stabilization of membrane potential"/>
    <property type="evidence" value="ECO:0007669"/>
    <property type="project" value="TreeGrafter"/>
</dbReference>